<accession>A0A930UH54</accession>
<comment type="caution">
    <text evidence="1">The sequence shown here is derived from an EMBL/GenBank/DDBJ whole genome shotgun (WGS) entry which is preliminary data.</text>
</comment>
<dbReference type="AlphaFoldDB" id="A0A930UH54"/>
<keyword evidence="2" id="KW-1185">Reference proteome</keyword>
<evidence type="ECO:0000313" key="2">
    <source>
        <dbReference type="Proteomes" id="UP000604381"/>
    </source>
</evidence>
<name>A0A930UH54_9GAMM</name>
<dbReference type="EMBL" id="JADHEI010000048">
    <property type="protein sequence ID" value="MBF2735676.1"/>
    <property type="molecule type" value="Genomic_DNA"/>
</dbReference>
<proteinExistence type="predicted"/>
<gene>
    <name evidence="1" type="ORF">ISN26_06340</name>
</gene>
<reference evidence="1" key="1">
    <citation type="submission" date="2020-10" db="EMBL/GenBank/DDBJ databases">
        <title>An improved Amphimedon queenslandica hologenome assembly reveals how three proteobacterial symbionts can extend the metabolic phenotypic of their marine sponge host.</title>
        <authorList>
            <person name="Degnan B."/>
            <person name="Degnan S."/>
            <person name="Xiang X."/>
        </authorList>
    </citation>
    <scope>NUCLEOTIDE SEQUENCE</scope>
    <source>
        <strain evidence="1">AqS2</strain>
    </source>
</reference>
<organism evidence="1 2">
    <name type="scientific">Candidatus Amphirhobacter heronislandensis</name>
    <dbReference type="NCBI Taxonomy" id="1732024"/>
    <lineage>
        <taxon>Bacteria</taxon>
        <taxon>Pseudomonadati</taxon>
        <taxon>Pseudomonadota</taxon>
        <taxon>Gammaproteobacteria</taxon>
        <taxon>Candidatus Tethybacterales</taxon>
        <taxon>Candidatus Tethybacteraceae</taxon>
        <taxon>Candidatus Amphirhobacter</taxon>
    </lineage>
</organism>
<protein>
    <submittedName>
        <fullName evidence="1">Uncharacterized protein</fullName>
    </submittedName>
</protein>
<dbReference type="Proteomes" id="UP000604381">
    <property type="component" value="Unassembled WGS sequence"/>
</dbReference>
<sequence>MARADLPTDLVRFALAGDKVRFRKVVEAIVAEERAKRHTFLANKLEGLLGAMPADRSAPNGAGAVLEQ</sequence>
<evidence type="ECO:0000313" key="1">
    <source>
        <dbReference type="EMBL" id="MBF2735676.1"/>
    </source>
</evidence>